<dbReference type="InterPro" id="IPR003593">
    <property type="entry name" value="AAA+_ATPase"/>
</dbReference>
<comment type="caution">
    <text evidence="6">The sequence shown here is derived from an EMBL/GenBank/DDBJ whole genome shotgun (WGS) entry which is preliminary data.</text>
</comment>
<dbReference type="RefSeq" id="WP_104427846.1">
    <property type="nucleotide sequence ID" value="NZ_PTIZ01000002.1"/>
</dbReference>
<dbReference type="GO" id="GO:0005524">
    <property type="term" value="F:ATP binding"/>
    <property type="evidence" value="ECO:0007669"/>
    <property type="project" value="UniProtKB-KW"/>
</dbReference>
<dbReference type="GO" id="GO:0016887">
    <property type="term" value="F:ATP hydrolysis activity"/>
    <property type="evidence" value="ECO:0007669"/>
    <property type="project" value="InterPro"/>
</dbReference>
<evidence type="ECO:0000256" key="1">
    <source>
        <dbReference type="ARBA" id="ARBA00005417"/>
    </source>
</evidence>
<keyword evidence="2" id="KW-0813">Transport</keyword>
<dbReference type="EMBL" id="PTIZ01000002">
    <property type="protein sequence ID" value="PPK77103.1"/>
    <property type="molecule type" value="Genomic_DNA"/>
</dbReference>
<name>A0A2S6HI86_9GAMM</name>
<dbReference type="AlphaFoldDB" id="A0A2S6HI86"/>
<comment type="similarity">
    <text evidence="1">Belongs to the ABC transporter superfamily.</text>
</comment>
<feature type="domain" description="ABC transporter" evidence="5">
    <location>
        <begin position="6"/>
        <end position="225"/>
    </location>
</feature>
<evidence type="ECO:0000256" key="4">
    <source>
        <dbReference type="ARBA" id="ARBA00022840"/>
    </source>
</evidence>
<accession>A0A2S6HI86</accession>
<dbReference type="InterPro" id="IPR027417">
    <property type="entry name" value="P-loop_NTPase"/>
</dbReference>
<gene>
    <name evidence="6" type="ORF">B0F87_102209</name>
</gene>
<evidence type="ECO:0000259" key="5">
    <source>
        <dbReference type="PROSITE" id="PS50893"/>
    </source>
</evidence>
<dbReference type="Gene3D" id="3.40.50.300">
    <property type="entry name" value="P-loop containing nucleotide triphosphate hydrolases"/>
    <property type="match status" value="1"/>
</dbReference>
<dbReference type="InterPro" id="IPR003439">
    <property type="entry name" value="ABC_transporter-like_ATP-bd"/>
</dbReference>
<evidence type="ECO:0000256" key="3">
    <source>
        <dbReference type="ARBA" id="ARBA00022741"/>
    </source>
</evidence>
<dbReference type="Pfam" id="PF00005">
    <property type="entry name" value="ABC_tran"/>
    <property type="match status" value="1"/>
</dbReference>
<sequence length="242" mass="27322">MTDIQININNKTYPTATQPSIANLQLSLNSNEFICLVGPSGCGKTTLLNIIAGLDNDYDGEILVGQQHTPPKIGYIFQNPRLLPWRTVRENIELVLSEHQSPDVIDALLEVMQLTQAQHVYPERLSLGMSRRVSIIRAFAIDPEVLLMDEPFVSLDAPTARQVRELLVKLWQQRPHTVLFVTHDLREAIALADRLIFLSAPPMQVVSEIIVPIARSERGNELAIESFRQQLLQNHPEIKQLL</sequence>
<dbReference type="PROSITE" id="PS00211">
    <property type="entry name" value="ABC_TRANSPORTER_1"/>
    <property type="match status" value="1"/>
</dbReference>
<evidence type="ECO:0000256" key="2">
    <source>
        <dbReference type="ARBA" id="ARBA00022448"/>
    </source>
</evidence>
<dbReference type="SMART" id="SM00382">
    <property type="entry name" value="AAA"/>
    <property type="match status" value="1"/>
</dbReference>
<dbReference type="Proteomes" id="UP000240010">
    <property type="component" value="Unassembled WGS sequence"/>
</dbReference>
<reference evidence="6 7" key="1">
    <citation type="submission" date="2018-02" db="EMBL/GenBank/DDBJ databases">
        <title>Subsurface microbial communities from deep shales in Ohio and West Virginia, USA.</title>
        <authorList>
            <person name="Wrighton K."/>
        </authorList>
    </citation>
    <scope>NUCLEOTIDE SEQUENCE [LARGE SCALE GENOMIC DNA]</scope>
    <source>
        <strain evidence="6 7">OWC-DMM</strain>
    </source>
</reference>
<organism evidence="6 7">
    <name type="scientific">Methylobacter tundripaludum</name>
    <dbReference type="NCBI Taxonomy" id="173365"/>
    <lineage>
        <taxon>Bacteria</taxon>
        <taxon>Pseudomonadati</taxon>
        <taxon>Pseudomonadota</taxon>
        <taxon>Gammaproteobacteria</taxon>
        <taxon>Methylococcales</taxon>
        <taxon>Methylococcaceae</taxon>
        <taxon>Methylobacter</taxon>
    </lineage>
</organism>
<evidence type="ECO:0000313" key="7">
    <source>
        <dbReference type="Proteomes" id="UP000240010"/>
    </source>
</evidence>
<proteinExistence type="inferred from homology"/>
<dbReference type="InterPro" id="IPR050166">
    <property type="entry name" value="ABC_transporter_ATP-bind"/>
</dbReference>
<evidence type="ECO:0000313" key="6">
    <source>
        <dbReference type="EMBL" id="PPK77103.1"/>
    </source>
</evidence>
<keyword evidence="4 6" id="KW-0067">ATP-binding</keyword>
<keyword evidence="3" id="KW-0547">Nucleotide-binding</keyword>
<dbReference type="PANTHER" id="PTHR42788:SF19">
    <property type="entry name" value="ALIPHATIC SULFONATES IMPORT ATP-BINDING PROTEIN SSUB 2"/>
    <property type="match status" value="1"/>
</dbReference>
<protein>
    <submittedName>
        <fullName evidence="6">NitT/TauT family transport system ATP-binding protein</fullName>
    </submittedName>
</protein>
<dbReference type="SUPFAM" id="SSF52540">
    <property type="entry name" value="P-loop containing nucleoside triphosphate hydrolases"/>
    <property type="match status" value="1"/>
</dbReference>
<dbReference type="PANTHER" id="PTHR42788">
    <property type="entry name" value="TAURINE IMPORT ATP-BINDING PROTEIN-RELATED"/>
    <property type="match status" value="1"/>
</dbReference>
<dbReference type="InterPro" id="IPR017871">
    <property type="entry name" value="ABC_transporter-like_CS"/>
</dbReference>
<dbReference type="PROSITE" id="PS50893">
    <property type="entry name" value="ABC_TRANSPORTER_2"/>
    <property type="match status" value="1"/>
</dbReference>